<organism evidence="1 2">
    <name type="scientific">Eumeta variegata</name>
    <name type="common">Bagworm moth</name>
    <name type="synonym">Eumeta japonica</name>
    <dbReference type="NCBI Taxonomy" id="151549"/>
    <lineage>
        <taxon>Eukaryota</taxon>
        <taxon>Metazoa</taxon>
        <taxon>Ecdysozoa</taxon>
        <taxon>Arthropoda</taxon>
        <taxon>Hexapoda</taxon>
        <taxon>Insecta</taxon>
        <taxon>Pterygota</taxon>
        <taxon>Neoptera</taxon>
        <taxon>Endopterygota</taxon>
        <taxon>Lepidoptera</taxon>
        <taxon>Glossata</taxon>
        <taxon>Ditrysia</taxon>
        <taxon>Tineoidea</taxon>
        <taxon>Psychidae</taxon>
        <taxon>Oiketicinae</taxon>
        <taxon>Eumeta</taxon>
    </lineage>
</organism>
<keyword evidence="2" id="KW-1185">Reference proteome</keyword>
<name>A0A4C1XUW6_EUMVA</name>
<sequence>MPLRAGLGVERLERALKNNLAPPSLKLGPALMVLFHNSMYFLRRCPNAETLSRHESPDWWARGDYVHAVTLIQPMPPRGELLN</sequence>
<dbReference type="AlphaFoldDB" id="A0A4C1XUW6"/>
<accession>A0A4C1XUW6</accession>
<evidence type="ECO:0000313" key="1">
    <source>
        <dbReference type="EMBL" id="GBP67338.1"/>
    </source>
</evidence>
<dbReference type="Proteomes" id="UP000299102">
    <property type="component" value="Unassembled WGS sequence"/>
</dbReference>
<gene>
    <name evidence="1" type="ORF">EVAR_51409_1</name>
</gene>
<evidence type="ECO:0000313" key="2">
    <source>
        <dbReference type="Proteomes" id="UP000299102"/>
    </source>
</evidence>
<proteinExistence type="predicted"/>
<dbReference type="EMBL" id="BGZK01000981">
    <property type="protein sequence ID" value="GBP67338.1"/>
    <property type="molecule type" value="Genomic_DNA"/>
</dbReference>
<protein>
    <submittedName>
        <fullName evidence="1">Uncharacterized protein</fullName>
    </submittedName>
</protein>
<reference evidence="1 2" key="1">
    <citation type="journal article" date="2019" name="Commun. Biol.">
        <title>The bagworm genome reveals a unique fibroin gene that provides high tensile strength.</title>
        <authorList>
            <person name="Kono N."/>
            <person name="Nakamura H."/>
            <person name="Ohtoshi R."/>
            <person name="Tomita M."/>
            <person name="Numata K."/>
            <person name="Arakawa K."/>
        </authorList>
    </citation>
    <scope>NUCLEOTIDE SEQUENCE [LARGE SCALE GENOMIC DNA]</scope>
</reference>
<comment type="caution">
    <text evidence="1">The sequence shown here is derived from an EMBL/GenBank/DDBJ whole genome shotgun (WGS) entry which is preliminary data.</text>
</comment>